<dbReference type="InterPro" id="IPR002652">
    <property type="entry name" value="Importin-a_IBB"/>
</dbReference>
<dbReference type="InterPro" id="IPR024931">
    <property type="entry name" value="Importin_alpha"/>
</dbReference>
<dbReference type="InterPro" id="IPR000225">
    <property type="entry name" value="Armadillo"/>
</dbReference>
<evidence type="ECO:0000256" key="7">
    <source>
        <dbReference type="SAM" id="MobiDB-lite"/>
    </source>
</evidence>
<dbReference type="SUPFAM" id="SSF48371">
    <property type="entry name" value="ARM repeat"/>
    <property type="match status" value="1"/>
</dbReference>
<dbReference type="InterPro" id="IPR032413">
    <property type="entry name" value="Arm_3"/>
</dbReference>
<feature type="region of interest" description="Disordered" evidence="7">
    <location>
        <begin position="1"/>
        <end position="35"/>
    </location>
</feature>
<dbReference type="GO" id="GO:0005737">
    <property type="term" value="C:cytoplasm"/>
    <property type="evidence" value="ECO:0007669"/>
    <property type="project" value="InterPro"/>
</dbReference>
<dbReference type="FunFam" id="1.25.10.10:FF:000009">
    <property type="entry name" value="Importin subunit alpha"/>
    <property type="match status" value="1"/>
</dbReference>
<dbReference type="PIRSF" id="PIRSF005673">
    <property type="entry name" value="Importin_alpha"/>
    <property type="match status" value="1"/>
</dbReference>
<keyword evidence="3" id="KW-0677">Repeat</keyword>
<dbReference type="PANTHER" id="PTHR23316">
    <property type="entry name" value="IMPORTIN ALPHA"/>
    <property type="match status" value="1"/>
</dbReference>
<feature type="repeat" description="ARM" evidence="6">
    <location>
        <begin position="165"/>
        <end position="193"/>
    </location>
</feature>
<dbReference type="InterPro" id="IPR011989">
    <property type="entry name" value="ARM-like"/>
</dbReference>
<dbReference type="InterPro" id="IPR016024">
    <property type="entry name" value="ARM-type_fold"/>
</dbReference>
<evidence type="ECO:0000256" key="6">
    <source>
        <dbReference type="PROSITE-ProRule" id="PRU00259"/>
    </source>
</evidence>
<dbReference type="PROSITE" id="PS51214">
    <property type="entry name" value="IBB"/>
    <property type="match status" value="1"/>
</dbReference>
<organism evidence="9 10">
    <name type="scientific">Nothoprocta perdicaria</name>
    <name type="common">Chilean tinamou</name>
    <name type="synonym">Crypturus perdicarius</name>
    <dbReference type="NCBI Taxonomy" id="30464"/>
    <lineage>
        <taxon>Eukaryota</taxon>
        <taxon>Metazoa</taxon>
        <taxon>Chordata</taxon>
        <taxon>Craniata</taxon>
        <taxon>Vertebrata</taxon>
        <taxon>Euteleostomi</taxon>
        <taxon>Archelosauria</taxon>
        <taxon>Archosauria</taxon>
        <taxon>Dinosauria</taxon>
        <taxon>Saurischia</taxon>
        <taxon>Theropoda</taxon>
        <taxon>Coelurosauria</taxon>
        <taxon>Aves</taxon>
        <taxon>Palaeognathae</taxon>
        <taxon>Tinamiformes</taxon>
        <taxon>Tinamidae</taxon>
        <taxon>Nothoprocta</taxon>
    </lineage>
</organism>
<reference evidence="9" key="1">
    <citation type="submission" date="2025-08" db="UniProtKB">
        <authorList>
            <consortium name="Ensembl"/>
        </authorList>
    </citation>
    <scope>IDENTIFICATION</scope>
</reference>
<gene>
    <name evidence="9" type="primary">KPNA6</name>
</gene>
<dbReference type="Proteomes" id="UP000694420">
    <property type="component" value="Unplaced"/>
</dbReference>
<keyword evidence="2 5" id="KW-0813">Transport</keyword>
<evidence type="ECO:0000256" key="5">
    <source>
        <dbReference type="PIRNR" id="PIRNR005673"/>
    </source>
</evidence>
<dbReference type="GO" id="GO:0006606">
    <property type="term" value="P:protein import into nucleus"/>
    <property type="evidence" value="ECO:0007669"/>
    <property type="project" value="InterPro"/>
</dbReference>
<feature type="compositionally biased region" description="Basic and acidic residues" evidence="7">
    <location>
        <begin position="20"/>
        <end position="35"/>
    </location>
</feature>
<accession>A0A8C6ZA24</accession>
<comment type="similarity">
    <text evidence="1 5">Belongs to the importin alpha family.</text>
</comment>
<dbReference type="GO" id="GO:0061608">
    <property type="term" value="F:nuclear import signal receptor activity"/>
    <property type="evidence" value="ECO:0007669"/>
    <property type="project" value="InterPro"/>
</dbReference>
<evidence type="ECO:0000256" key="3">
    <source>
        <dbReference type="ARBA" id="ARBA00022737"/>
    </source>
</evidence>
<protein>
    <recommendedName>
        <fullName evidence="5">Importin subunit alpha</fullName>
    </recommendedName>
</protein>
<evidence type="ECO:0000259" key="8">
    <source>
        <dbReference type="PROSITE" id="PS51214"/>
    </source>
</evidence>
<dbReference type="Gene3D" id="1.20.5.690">
    <property type="entry name" value="Importin-alpha, importin-beta-binding domain"/>
    <property type="match status" value="1"/>
</dbReference>
<keyword evidence="4 5" id="KW-0653">Protein transport</keyword>
<feature type="domain" description="IBB" evidence="8">
    <location>
        <begin position="1"/>
        <end position="57"/>
    </location>
</feature>
<keyword evidence="10" id="KW-1185">Reference proteome</keyword>
<dbReference type="Pfam" id="PF16186">
    <property type="entry name" value="Arm_3"/>
    <property type="match status" value="1"/>
</dbReference>
<evidence type="ECO:0000256" key="1">
    <source>
        <dbReference type="ARBA" id="ARBA00010394"/>
    </source>
</evidence>
<dbReference type="SMART" id="SM00185">
    <property type="entry name" value="ARM"/>
    <property type="match status" value="7"/>
</dbReference>
<evidence type="ECO:0000256" key="4">
    <source>
        <dbReference type="ARBA" id="ARBA00022927"/>
    </source>
</evidence>
<dbReference type="Pfam" id="PF00514">
    <property type="entry name" value="Arm"/>
    <property type="match status" value="7"/>
</dbReference>
<feature type="repeat" description="ARM" evidence="6">
    <location>
        <begin position="122"/>
        <end position="165"/>
    </location>
</feature>
<dbReference type="PROSITE" id="PS50176">
    <property type="entry name" value="ARM_REPEAT"/>
    <property type="match status" value="2"/>
</dbReference>
<dbReference type="Pfam" id="PF01749">
    <property type="entry name" value="IBB"/>
    <property type="match status" value="1"/>
</dbReference>
<evidence type="ECO:0000313" key="10">
    <source>
        <dbReference type="Proteomes" id="UP000694420"/>
    </source>
</evidence>
<dbReference type="Ensembl" id="ENSNPET00000012753.1">
    <property type="protein sequence ID" value="ENSNPEP00000012446.1"/>
    <property type="gene ID" value="ENSNPEG00000009295.1"/>
</dbReference>
<dbReference type="FunFam" id="1.20.5.690:FF:000001">
    <property type="entry name" value="Importin subunit alpha"/>
    <property type="match status" value="1"/>
</dbReference>
<sequence>MASPAKDNYRMKSYKNKALNPEEMRRRREEEGIQLRKQKREQQLFKRRNVELINEDASMFDSLLVDSYVSSTTCGEGVITREMVEMLFSDDPDLQLATTQKFRKLLSKEPNPPIDEVINTQGVVDRFVEFLKRSENCTLQFEAAWALTNIASGTSQQTKIVIEAGAVPIFIELLNSDFEDVQEQAVWALGNIAGDSSVCRDYVLNCAILPPLLMLLTKSTRLTMTRNAVWALSNLCRGKNPPPEFDKVSPCLPVLSRLLFNSDSDLLADACWALSYLSDGPNEKIQAVIDSGVCRRLVELLMHNDYKVASPALRAVGNIVTGDDIQTQAVIDANIFPVLIEILQKAEFRTRKEAAWAITNATSGGTPEQISFVFGNCKLSVCSWCSPRRYLVNLGCIKPLCDLLTVMDSKIVQVALNGLENILRLGEQEANQSGTGINPYCSLIEEAYGLDKIEFLQSHENQEIYQKAFDLIEHYFGVEDDSALAPQVDENQQQFIFQQPEAPMEGFQL</sequence>
<proteinExistence type="inferred from homology"/>
<evidence type="ECO:0000256" key="2">
    <source>
        <dbReference type="ARBA" id="ARBA00022448"/>
    </source>
</evidence>
<dbReference type="InterPro" id="IPR036975">
    <property type="entry name" value="Importin-a_IBB_sf"/>
</dbReference>
<reference evidence="9" key="2">
    <citation type="submission" date="2025-09" db="UniProtKB">
        <authorList>
            <consortium name="Ensembl"/>
        </authorList>
    </citation>
    <scope>IDENTIFICATION</scope>
</reference>
<dbReference type="AlphaFoldDB" id="A0A8C6ZA24"/>
<name>A0A8C6ZA24_NOTPE</name>
<dbReference type="GO" id="GO:0005634">
    <property type="term" value="C:nucleus"/>
    <property type="evidence" value="ECO:0007669"/>
    <property type="project" value="UniProtKB-ARBA"/>
</dbReference>
<dbReference type="Gene3D" id="1.25.10.10">
    <property type="entry name" value="Leucine-rich Repeat Variant"/>
    <property type="match status" value="1"/>
</dbReference>
<evidence type="ECO:0000313" key="9">
    <source>
        <dbReference type="Ensembl" id="ENSNPEP00000012446.1"/>
    </source>
</evidence>